<evidence type="ECO:0000313" key="2">
    <source>
        <dbReference type="Proteomes" id="UP000664882"/>
    </source>
</evidence>
<protein>
    <submittedName>
        <fullName evidence="1">Uncharacterized protein</fullName>
    </submittedName>
</protein>
<keyword evidence="2" id="KW-1185">Reference proteome</keyword>
<proteinExistence type="predicted"/>
<organism evidence="1 2">
    <name type="scientific">Oceanisphaera pacifica</name>
    <dbReference type="NCBI Taxonomy" id="2818389"/>
    <lineage>
        <taxon>Bacteria</taxon>
        <taxon>Pseudomonadati</taxon>
        <taxon>Pseudomonadota</taxon>
        <taxon>Gammaproteobacteria</taxon>
        <taxon>Aeromonadales</taxon>
        <taxon>Aeromonadaceae</taxon>
        <taxon>Oceanisphaera</taxon>
    </lineage>
</organism>
<gene>
    <name evidence="1" type="ORF">J3U76_01125</name>
</gene>
<dbReference type="EMBL" id="JAGDFX010000001">
    <property type="protein sequence ID" value="MBO1518244.1"/>
    <property type="molecule type" value="Genomic_DNA"/>
</dbReference>
<comment type="caution">
    <text evidence="1">The sequence shown here is derived from an EMBL/GenBank/DDBJ whole genome shotgun (WGS) entry which is preliminary data.</text>
</comment>
<dbReference type="Proteomes" id="UP000664882">
    <property type="component" value="Unassembled WGS sequence"/>
</dbReference>
<sequence>MKPIDLITRQQVNELMRFTNSYNRMEAIKELYNHTPSSMWFELLGENWSLCDNIYEHITPLSIRLSLASREDLDRMMNTDELAIFRGLSAGMKVYRGGYSDNIQGLSWTLDKRIAENFTLLNRYSRSDAGPRLLAEAVIIDTKSMVYIAGRDEQEVIAPNPTAIRIVNIDSLQGVSA</sequence>
<name>A0ABS3NCC3_9GAMM</name>
<accession>A0ABS3NCC3</accession>
<reference evidence="1 2" key="1">
    <citation type="submission" date="2021-03" db="EMBL/GenBank/DDBJ databases">
        <title>Oceanisphaera sp. nov., isolated from the intestine.</title>
        <authorList>
            <person name="Zhao L.-H."/>
            <person name="Shi L.-F."/>
        </authorList>
    </citation>
    <scope>NUCLEOTIDE SEQUENCE [LARGE SCALE GENOMIC DNA]</scope>
    <source>
        <strain evidence="1 2">DM8</strain>
    </source>
</reference>
<dbReference type="RefSeq" id="WP_208003824.1">
    <property type="nucleotide sequence ID" value="NZ_JAGDFX010000001.1"/>
</dbReference>
<evidence type="ECO:0000313" key="1">
    <source>
        <dbReference type="EMBL" id="MBO1518244.1"/>
    </source>
</evidence>